<dbReference type="PANTHER" id="PTHR33495:SF2">
    <property type="entry name" value="ANTI-SIGMA FACTOR ANTAGONIST TM_1081-RELATED"/>
    <property type="match status" value="1"/>
</dbReference>
<reference evidence="3" key="1">
    <citation type="submission" date="2015-04" db="EMBL/GenBank/DDBJ databases">
        <title>Physiological reanalysis, assessment of diazotrophy, and genome sequences of multiple isolates of Streptomyces thermoautotrophicus.</title>
        <authorList>
            <person name="MacKellar D.C."/>
            <person name="Lieber L."/>
            <person name="Norman J."/>
            <person name="Bolger A."/>
            <person name="Tobin C."/>
            <person name="Murray J.W."/>
            <person name="Chang R."/>
            <person name="Ford T."/>
            <person name="Nguyen P.Q."/>
            <person name="Woodward J."/>
            <person name="Permingeat H."/>
            <person name="Joshi N.S."/>
            <person name="Silver P.A."/>
            <person name="Usadel B."/>
            <person name="Rutherford A.W."/>
            <person name="Friesen M."/>
            <person name="Prell J."/>
        </authorList>
    </citation>
    <scope>NUCLEOTIDE SEQUENCE [LARGE SCALE GENOMIC DNA]</scope>
    <source>
        <strain evidence="3">H1</strain>
    </source>
</reference>
<proteinExistence type="predicted"/>
<name>A0A132MY73_9ACTN</name>
<accession>A0A132MY73</accession>
<dbReference type="Pfam" id="PF01740">
    <property type="entry name" value="STAS"/>
    <property type="match status" value="1"/>
</dbReference>
<dbReference type="InterPro" id="IPR002645">
    <property type="entry name" value="STAS_dom"/>
</dbReference>
<dbReference type="InterPro" id="IPR036513">
    <property type="entry name" value="STAS_dom_sf"/>
</dbReference>
<dbReference type="AlphaFoldDB" id="A0A132MY73"/>
<dbReference type="SUPFAM" id="SSF52091">
    <property type="entry name" value="SpoIIaa-like"/>
    <property type="match status" value="1"/>
</dbReference>
<dbReference type="GO" id="GO:0043856">
    <property type="term" value="F:anti-sigma factor antagonist activity"/>
    <property type="evidence" value="ECO:0007669"/>
    <property type="project" value="TreeGrafter"/>
</dbReference>
<dbReference type="PANTHER" id="PTHR33495">
    <property type="entry name" value="ANTI-SIGMA FACTOR ANTAGONIST TM_1081-RELATED-RELATED"/>
    <property type="match status" value="1"/>
</dbReference>
<dbReference type="PATRIC" id="fig|1469144.10.peg.4178"/>
<dbReference type="PROSITE" id="PS50801">
    <property type="entry name" value="STAS"/>
    <property type="match status" value="1"/>
</dbReference>
<evidence type="ECO:0000313" key="3">
    <source>
        <dbReference type="Proteomes" id="UP000070188"/>
    </source>
</evidence>
<sequence length="102" mass="10847">MVSVHGELDLSTAPQLRLLLCETIALARRDGPPTVVVDLADVPFADISGLDAVAGVVPAVRACGGRLRVARATPQIRRLLDLVPMPALLPLYDEVEQALEVV</sequence>
<dbReference type="CDD" id="cd07043">
    <property type="entry name" value="STAS_anti-anti-sigma_factors"/>
    <property type="match status" value="1"/>
</dbReference>
<protein>
    <recommendedName>
        <fullName evidence="1">STAS domain-containing protein</fullName>
    </recommendedName>
</protein>
<feature type="domain" description="STAS" evidence="1">
    <location>
        <begin position="1"/>
        <end position="102"/>
    </location>
</feature>
<dbReference type="Gene3D" id="3.30.750.24">
    <property type="entry name" value="STAS domain"/>
    <property type="match status" value="1"/>
</dbReference>
<dbReference type="EMBL" id="LAXD01000001">
    <property type="protein sequence ID" value="KWX02851.1"/>
    <property type="molecule type" value="Genomic_DNA"/>
</dbReference>
<comment type="caution">
    <text evidence="2">The sequence shown here is derived from an EMBL/GenBank/DDBJ whole genome shotgun (WGS) entry which is preliminary data.</text>
</comment>
<gene>
    <name evidence="2" type="ORF">LI90_3898</name>
</gene>
<organism evidence="2 3">
    <name type="scientific">Carbonactinospora thermoautotrophica</name>
    <dbReference type="NCBI Taxonomy" id="1469144"/>
    <lineage>
        <taxon>Bacteria</taxon>
        <taxon>Bacillati</taxon>
        <taxon>Actinomycetota</taxon>
        <taxon>Actinomycetes</taxon>
        <taxon>Kitasatosporales</taxon>
        <taxon>Carbonactinosporaceae</taxon>
        <taxon>Carbonactinospora</taxon>
    </lineage>
</organism>
<keyword evidence="3" id="KW-1185">Reference proteome</keyword>
<evidence type="ECO:0000313" key="2">
    <source>
        <dbReference type="EMBL" id="KWX02851.1"/>
    </source>
</evidence>
<dbReference type="Proteomes" id="UP000070188">
    <property type="component" value="Unassembled WGS sequence"/>
</dbReference>
<evidence type="ECO:0000259" key="1">
    <source>
        <dbReference type="PROSITE" id="PS50801"/>
    </source>
</evidence>
<dbReference type="STRING" id="1469144.LI90_3898"/>